<gene>
    <name evidence="1" type="ORF">FA95DRAFT_1372091</name>
</gene>
<evidence type="ECO:0000313" key="1">
    <source>
        <dbReference type="EMBL" id="KAI0046458.1"/>
    </source>
</evidence>
<name>A0ACB8RQT7_9AGAM</name>
<reference evidence="1" key="2">
    <citation type="journal article" date="2022" name="New Phytol.">
        <title>Evolutionary transition to the ectomycorrhizal habit in the genomes of a hyperdiverse lineage of mushroom-forming fungi.</title>
        <authorList>
            <person name="Looney B."/>
            <person name="Miyauchi S."/>
            <person name="Morin E."/>
            <person name="Drula E."/>
            <person name="Courty P.E."/>
            <person name="Kohler A."/>
            <person name="Kuo A."/>
            <person name="LaButti K."/>
            <person name="Pangilinan J."/>
            <person name="Lipzen A."/>
            <person name="Riley R."/>
            <person name="Andreopoulos W."/>
            <person name="He G."/>
            <person name="Johnson J."/>
            <person name="Nolan M."/>
            <person name="Tritt A."/>
            <person name="Barry K.W."/>
            <person name="Grigoriev I.V."/>
            <person name="Nagy L.G."/>
            <person name="Hibbett D."/>
            <person name="Henrissat B."/>
            <person name="Matheny P.B."/>
            <person name="Labbe J."/>
            <person name="Martin F.M."/>
        </authorList>
    </citation>
    <scope>NUCLEOTIDE SEQUENCE</scope>
    <source>
        <strain evidence="1">FP105234-sp</strain>
    </source>
</reference>
<accession>A0ACB8RQT7</accession>
<evidence type="ECO:0000313" key="2">
    <source>
        <dbReference type="Proteomes" id="UP000814033"/>
    </source>
</evidence>
<protein>
    <submittedName>
        <fullName evidence="1">P-loop containing nucleoside triphosphate hydrolase protein</fullName>
    </submittedName>
</protein>
<dbReference type="Proteomes" id="UP000814033">
    <property type="component" value="Unassembled WGS sequence"/>
</dbReference>
<comment type="caution">
    <text evidence="1">The sequence shown here is derived from an EMBL/GenBank/DDBJ whole genome shotgun (WGS) entry which is preliminary data.</text>
</comment>
<reference evidence="1" key="1">
    <citation type="submission" date="2021-02" db="EMBL/GenBank/DDBJ databases">
        <authorList>
            <consortium name="DOE Joint Genome Institute"/>
            <person name="Ahrendt S."/>
            <person name="Looney B.P."/>
            <person name="Miyauchi S."/>
            <person name="Morin E."/>
            <person name="Drula E."/>
            <person name="Courty P.E."/>
            <person name="Chicoki N."/>
            <person name="Fauchery L."/>
            <person name="Kohler A."/>
            <person name="Kuo A."/>
            <person name="Labutti K."/>
            <person name="Pangilinan J."/>
            <person name="Lipzen A."/>
            <person name="Riley R."/>
            <person name="Andreopoulos W."/>
            <person name="He G."/>
            <person name="Johnson J."/>
            <person name="Barry K.W."/>
            <person name="Grigoriev I.V."/>
            <person name="Nagy L."/>
            <person name="Hibbett D."/>
            <person name="Henrissat B."/>
            <person name="Matheny P.B."/>
            <person name="Labbe J."/>
            <person name="Martin F."/>
        </authorList>
    </citation>
    <scope>NUCLEOTIDE SEQUENCE</scope>
    <source>
        <strain evidence="1">FP105234-sp</strain>
    </source>
</reference>
<proteinExistence type="predicted"/>
<keyword evidence="1" id="KW-0378">Hydrolase</keyword>
<organism evidence="1 2">
    <name type="scientific">Auriscalpium vulgare</name>
    <dbReference type="NCBI Taxonomy" id="40419"/>
    <lineage>
        <taxon>Eukaryota</taxon>
        <taxon>Fungi</taxon>
        <taxon>Dikarya</taxon>
        <taxon>Basidiomycota</taxon>
        <taxon>Agaricomycotina</taxon>
        <taxon>Agaricomycetes</taxon>
        <taxon>Russulales</taxon>
        <taxon>Auriscalpiaceae</taxon>
        <taxon>Auriscalpium</taxon>
    </lineage>
</organism>
<dbReference type="EMBL" id="MU275925">
    <property type="protein sequence ID" value="KAI0046458.1"/>
    <property type="molecule type" value="Genomic_DNA"/>
</dbReference>
<keyword evidence="2" id="KW-1185">Reference proteome</keyword>
<sequence>MTTIMIPSSRISSYSYRKSSKPKEIKARKHKLALVVVRLIDDRGRYARTAIKIKSTRLRDVLVEVNEGVEGLELNREEPEATPELLFHSYEGLRERLTKERAKVEQDDDLIRDILAAILLFEEDQGHRFQDFKKLTSQGMITYDHLELLFKPNQLVFNFHVPTEQNRVLIVRSATYLVREDRSRYLNVVCDVIHNDGKSFGLSQEAIEIDEFTGARAITELPTFPLKYHEDNDGIYNSAVELGKKYVQMPPHSYHEISGRAMRNRPGREDPFQPDKPKEIESFYTSGHVMISPLAFRRYEPDSTYNPPVRRLIRTNNLTDDQYAICSPILLGFAFDRKTWGGFAMSRVRDVSWNDGAFDALVLGDKQKSLIRSLVRQHASQEGSGFDDIIKGKGQGLIGLLAGPPGSGKTLTAEAVAEVTHRPLYAVSAGELGTDPVTVESCLLRALELAQMWNAVLLLDEAEVFLQKRNATDVNRNALVSIFLRQLEYYQGIMILTTNMVNECDHAFESRIHFSVAYPELSVHARKEIWAMFFKKASLEVDESDLVAFAEHPINGRQIKNAFSSAQTISRANGSPQITIGDINVVLGVLHDWRIAKQKGTVS</sequence>